<dbReference type="eggNOG" id="KOG0500">
    <property type="taxonomic scope" value="Eukaryota"/>
</dbReference>
<dbReference type="InterPro" id="IPR018488">
    <property type="entry name" value="cNMP-bd_CS"/>
</dbReference>
<dbReference type="Pfam" id="PF07885">
    <property type="entry name" value="Ion_trans_2"/>
    <property type="match status" value="1"/>
</dbReference>
<dbReference type="CDD" id="cd00038">
    <property type="entry name" value="CAP_ED"/>
    <property type="match status" value="1"/>
</dbReference>
<dbReference type="HOGENOM" id="CLU_875729_0_0_1"/>
<reference evidence="3" key="3">
    <citation type="submission" date="2015-02" db="UniProtKB">
        <authorList>
            <consortium name="EnsemblProtists"/>
        </authorList>
    </citation>
    <scope>IDENTIFICATION</scope>
    <source>
        <strain evidence="3">DAOM BR144</strain>
    </source>
</reference>
<dbReference type="EnsemblProtists" id="PYU1_T003186">
    <property type="protein sequence ID" value="PYU1_T003186"/>
    <property type="gene ID" value="PYU1_G003179"/>
</dbReference>
<reference evidence="4" key="1">
    <citation type="journal article" date="2010" name="Genome Biol.">
        <title>Genome sequence of the necrotrophic plant pathogen Pythium ultimum reveals original pathogenicity mechanisms and effector repertoire.</title>
        <authorList>
            <person name="Levesque C.A."/>
            <person name="Brouwer H."/>
            <person name="Cano L."/>
            <person name="Hamilton J.P."/>
            <person name="Holt C."/>
            <person name="Huitema E."/>
            <person name="Raffaele S."/>
            <person name="Robideau G.P."/>
            <person name="Thines M."/>
            <person name="Win J."/>
            <person name="Zerillo M.M."/>
            <person name="Beakes G.W."/>
            <person name="Boore J.L."/>
            <person name="Busam D."/>
            <person name="Dumas B."/>
            <person name="Ferriera S."/>
            <person name="Fuerstenberg S.I."/>
            <person name="Gachon C.M."/>
            <person name="Gaulin E."/>
            <person name="Govers F."/>
            <person name="Grenville-Briggs L."/>
            <person name="Horner N."/>
            <person name="Hostetler J."/>
            <person name="Jiang R.H."/>
            <person name="Johnson J."/>
            <person name="Krajaejun T."/>
            <person name="Lin H."/>
            <person name="Meijer H.J."/>
            <person name="Moore B."/>
            <person name="Morris P."/>
            <person name="Phuntmart V."/>
            <person name="Puiu D."/>
            <person name="Shetty J."/>
            <person name="Stajich J.E."/>
            <person name="Tripathy S."/>
            <person name="Wawra S."/>
            <person name="van West P."/>
            <person name="Whitty B.R."/>
            <person name="Coutinho P.M."/>
            <person name="Henrissat B."/>
            <person name="Martin F."/>
            <person name="Thomas P.D."/>
            <person name="Tyler B.M."/>
            <person name="De Vries R.P."/>
            <person name="Kamoun S."/>
            <person name="Yandell M."/>
            <person name="Tisserat N."/>
            <person name="Buell C.R."/>
        </authorList>
    </citation>
    <scope>NUCLEOTIDE SEQUENCE</scope>
    <source>
        <strain evidence="4">DAOM:BR144</strain>
    </source>
</reference>
<dbReference type="PANTHER" id="PTHR10217:SF435">
    <property type="entry name" value="POTASSIUM VOLTAGE-GATED CHANNEL PROTEIN EAG"/>
    <property type="match status" value="1"/>
</dbReference>
<keyword evidence="1" id="KW-0472">Membrane</keyword>
<feature type="transmembrane region" description="Helical" evidence="1">
    <location>
        <begin position="131"/>
        <end position="150"/>
    </location>
</feature>
<dbReference type="PROSITE" id="PS00888">
    <property type="entry name" value="CNMP_BINDING_1"/>
    <property type="match status" value="1"/>
</dbReference>
<dbReference type="VEuPathDB" id="FungiDB:PYU1_G003179"/>
<name>K3WDZ5_GLOUD</name>
<dbReference type="GO" id="GO:0005249">
    <property type="term" value="F:voltage-gated potassium channel activity"/>
    <property type="evidence" value="ECO:0007669"/>
    <property type="project" value="TreeGrafter"/>
</dbReference>
<dbReference type="InterPro" id="IPR014710">
    <property type="entry name" value="RmlC-like_jellyroll"/>
</dbReference>
<dbReference type="Gene3D" id="1.10.287.70">
    <property type="match status" value="1"/>
</dbReference>
<keyword evidence="1" id="KW-0812">Transmembrane</keyword>
<evidence type="ECO:0000313" key="4">
    <source>
        <dbReference type="Proteomes" id="UP000019132"/>
    </source>
</evidence>
<dbReference type="GO" id="GO:0005886">
    <property type="term" value="C:plasma membrane"/>
    <property type="evidence" value="ECO:0007669"/>
    <property type="project" value="TreeGrafter"/>
</dbReference>
<dbReference type="STRING" id="431595.K3WDZ5"/>
<feature type="domain" description="Cyclic nucleotide-binding" evidence="2">
    <location>
        <begin position="229"/>
        <end position="276"/>
    </location>
</feature>
<dbReference type="SUPFAM" id="SSF51206">
    <property type="entry name" value="cAMP-binding domain-like"/>
    <property type="match status" value="1"/>
</dbReference>
<dbReference type="PANTHER" id="PTHR10217">
    <property type="entry name" value="VOLTAGE AND LIGAND GATED POTASSIUM CHANNEL"/>
    <property type="match status" value="1"/>
</dbReference>
<evidence type="ECO:0000313" key="3">
    <source>
        <dbReference type="EnsemblProtists" id="PYU1_T003186"/>
    </source>
</evidence>
<keyword evidence="4" id="KW-1185">Reference proteome</keyword>
<accession>K3WDZ5</accession>
<dbReference type="Gene3D" id="2.60.120.10">
    <property type="entry name" value="Jelly Rolls"/>
    <property type="match status" value="1"/>
</dbReference>
<dbReference type="EMBL" id="GL376603">
    <property type="status" value="NOT_ANNOTATED_CDS"/>
    <property type="molecule type" value="Genomic_DNA"/>
</dbReference>
<dbReference type="InParanoid" id="K3WDZ5"/>
<protein>
    <recommendedName>
        <fullName evidence="2">Cyclic nucleotide-binding domain-containing protein</fullName>
    </recommendedName>
</protein>
<evidence type="ECO:0000259" key="2">
    <source>
        <dbReference type="PROSITE" id="PS50042"/>
    </source>
</evidence>
<dbReference type="InterPro" id="IPR000595">
    <property type="entry name" value="cNMP-bd_dom"/>
</dbReference>
<dbReference type="Proteomes" id="UP000019132">
    <property type="component" value="Unassembled WGS sequence"/>
</dbReference>
<feature type="transmembrane region" description="Helical" evidence="1">
    <location>
        <begin position="40"/>
        <end position="63"/>
    </location>
</feature>
<organism evidence="3 4">
    <name type="scientific">Globisporangium ultimum (strain ATCC 200006 / CBS 805.95 / DAOM BR144)</name>
    <name type="common">Pythium ultimum</name>
    <dbReference type="NCBI Taxonomy" id="431595"/>
    <lineage>
        <taxon>Eukaryota</taxon>
        <taxon>Sar</taxon>
        <taxon>Stramenopiles</taxon>
        <taxon>Oomycota</taxon>
        <taxon>Peronosporomycetes</taxon>
        <taxon>Pythiales</taxon>
        <taxon>Pythiaceae</taxon>
        <taxon>Globisporangium</taxon>
    </lineage>
</organism>
<dbReference type="InterPro" id="IPR013099">
    <property type="entry name" value="K_chnl_dom"/>
</dbReference>
<proteinExistence type="predicted"/>
<dbReference type="AlphaFoldDB" id="K3WDZ5"/>
<dbReference type="InterPro" id="IPR018490">
    <property type="entry name" value="cNMP-bd_dom_sf"/>
</dbReference>
<reference evidence="4" key="2">
    <citation type="submission" date="2010-04" db="EMBL/GenBank/DDBJ databases">
        <authorList>
            <person name="Buell R."/>
            <person name="Hamilton J."/>
            <person name="Hostetler J."/>
        </authorList>
    </citation>
    <scope>NUCLEOTIDE SEQUENCE [LARGE SCALE GENOMIC DNA]</scope>
    <source>
        <strain evidence="4">DAOM:BR144</strain>
    </source>
</reference>
<dbReference type="GO" id="GO:0042391">
    <property type="term" value="P:regulation of membrane potential"/>
    <property type="evidence" value="ECO:0007669"/>
    <property type="project" value="TreeGrafter"/>
</dbReference>
<sequence length="318" mass="36968">MNKLVRIVHLRDLTEKLQHTLVYDLKINLFRPSVLYFTRFTFNFVIGVYWIACFFYGFSFAVFHDGGPASWLMTPGILSFNKCNGLQGVSEIPLHVKYARSFHFSMGAITTVSYGDIAPQNTWETYFGTNVIIMSIVLFRMLSGGFFQLFEVELGKRADYEERVAHVAHYMIFHHFHARIWKQMQVYFASPLARKQRMNEEELLRGLTSSVKHGIMLHANRDFVSQMKLFANCEEAFIRVVVASFQQERFVRHDTIISEGDTGKSLYVIESGLVSVCISKKFLRSNTVARDVERPEFEVIKLNDSTEQRKQFECFCEH</sequence>
<dbReference type="InterPro" id="IPR050818">
    <property type="entry name" value="KCNH_animal-type"/>
</dbReference>
<dbReference type="SUPFAM" id="SSF81324">
    <property type="entry name" value="Voltage-gated potassium channels"/>
    <property type="match status" value="1"/>
</dbReference>
<evidence type="ECO:0000256" key="1">
    <source>
        <dbReference type="SAM" id="Phobius"/>
    </source>
</evidence>
<dbReference type="PROSITE" id="PS50042">
    <property type="entry name" value="CNMP_BINDING_3"/>
    <property type="match status" value="1"/>
</dbReference>
<keyword evidence="1" id="KW-1133">Transmembrane helix</keyword>